<protein>
    <submittedName>
        <fullName evidence="1">Uncharacterized protein</fullName>
    </submittedName>
</protein>
<dbReference type="Proteomes" id="UP000580250">
    <property type="component" value="Unassembled WGS sequence"/>
</dbReference>
<sequence>MSTELVHDHVNKFIESSREFVGYCLSNRFVEAFKGNHEVNIGKEKFKEIPSKYYEKRIAEYFKEQKFEIGFYETTKESIEKGLKNICHVPHQVGKNDCMEFLNGLLKNWKGYCSIDTDQLILESVEEFIHSMDNH</sequence>
<comment type="caution">
    <text evidence="1">The sequence shown here is derived from an EMBL/GenBank/DDBJ whole genome shotgun (WGS) entry which is preliminary data.</text>
</comment>
<dbReference type="AlphaFoldDB" id="A0A6V7UER2"/>
<evidence type="ECO:0000313" key="2">
    <source>
        <dbReference type="Proteomes" id="UP000580250"/>
    </source>
</evidence>
<organism evidence="1 2">
    <name type="scientific">Meloidogyne enterolobii</name>
    <name type="common">Root-knot nematode worm</name>
    <name type="synonym">Meloidogyne mayaguensis</name>
    <dbReference type="NCBI Taxonomy" id="390850"/>
    <lineage>
        <taxon>Eukaryota</taxon>
        <taxon>Metazoa</taxon>
        <taxon>Ecdysozoa</taxon>
        <taxon>Nematoda</taxon>
        <taxon>Chromadorea</taxon>
        <taxon>Rhabditida</taxon>
        <taxon>Tylenchina</taxon>
        <taxon>Tylenchomorpha</taxon>
        <taxon>Tylenchoidea</taxon>
        <taxon>Meloidogynidae</taxon>
        <taxon>Meloidogyninae</taxon>
        <taxon>Meloidogyne</taxon>
    </lineage>
</organism>
<evidence type="ECO:0000313" key="1">
    <source>
        <dbReference type="EMBL" id="CAD2155892.1"/>
    </source>
</evidence>
<proteinExistence type="predicted"/>
<accession>A0A6V7UER2</accession>
<name>A0A6V7UER2_MELEN</name>
<reference evidence="1 2" key="1">
    <citation type="submission" date="2020-08" db="EMBL/GenBank/DDBJ databases">
        <authorList>
            <person name="Koutsovoulos G."/>
            <person name="Danchin GJ E."/>
        </authorList>
    </citation>
    <scope>NUCLEOTIDE SEQUENCE [LARGE SCALE GENOMIC DNA]</scope>
</reference>
<gene>
    <name evidence="1" type="ORF">MENT_LOCUS12048</name>
</gene>
<dbReference type="EMBL" id="CAJEWN010000060">
    <property type="protein sequence ID" value="CAD2155892.1"/>
    <property type="molecule type" value="Genomic_DNA"/>
</dbReference>